<evidence type="ECO:0008006" key="3">
    <source>
        <dbReference type="Google" id="ProtNLM"/>
    </source>
</evidence>
<name>A0A3G2R505_9FIRM</name>
<organism evidence="1 2">
    <name type="scientific">Biomaibacter acetigenes</name>
    <dbReference type="NCBI Taxonomy" id="2316383"/>
    <lineage>
        <taxon>Bacteria</taxon>
        <taxon>Bacillati</taxon>
        <taxon>Bacillota</taxon>
        <taxon>Clostridia</taxon>
        <taxon>Thermosediminibacterales</taxon>
        <taxon>Tepidanaerobacteraceae</taxon>
        <taxon>Biomaibacter</taxon>
    </lineage>
</organism>
<reference evidence="1 2" key="1">
    <citation type="submission" date="2018-10" db="EMBL/GenBank/DDBJ databases">
        <authorList>
            <person name="Zhang X."/>
        </authorList>
    </citation>
    <scope>NUCLEOTIDE SEQUENCE [LARGE SCALE GENOMIC DNA]</scope>
    <source>
        <strain evidence="1 2">SK-G1</strain>
    </source>
</reference>
<evidence type="ECO:0000313" key="2">
    <source>
        <dbReference type="Proteomes" id="UP000280960"/>
    </source>
</evidence>
<accession>A0A3G2R505</accession>
<dbReference type="Proteomes" id="UP000280960">
    <property type="component" value="Chromosome"/>
</dbReference>
<dbReference type="AlphaFoldDB" id="A0A3G2R505"/>
<evidence type="ECO:0000313" key="1">
    <source>
        <dbReference type="EMBL" id="AYO29987.1"/>
    </source>
</evidence>
<dbReference type="EMBL" id="CP033169">
    <property type="protein sequence ID" value="AYO29987.1"/>
    <property type="molecule type" value="Genomic_DNA"/>
</dbReference>
<sequence length="78" mass="9045">MDKYARIATLENEIEAVLLDSILTERNIPHVIRSYHDIVYNGIYQTVRGWGYVGSLESYRQEIMDILMNIRKSPSGDI</sequence>
<protein>
    <recommendedName>
        <fullName evidence="3">DUF2007 domain-containing protein</fullName>
    </recommendedName>
</protein>
<keyword evidence="2" id="KW-1185">Reference proteome</keyword>
<dbReference type="KEGG" id="bacg:D2962_04640"/>
<proteinExistence type="predicted"/>
<gene>
    <name evidence="1" type="ORF">D2962_04640</name>
</gene>
<dbReference type="RefSeq" id="WP_122014283.1">
    <property type="nucleotide sequence ID" value="NZ_CP033169.1"/>
</dbReference>